<feature type="domain" description="Cytochrome b561 bacterial/Ni-hydrogenase" evidence="7">
    <location>
        <begin position="18"/>
        <end position="190"/>
    </location>
</feature>
<keyword evidence="5 6" id="KW-0472">Membrane</keyword>
<dbReference type="RefSeq" id="WP_151124085.1">
    <property type="nucleotide sequence ID" value="NZ_CP088081.1"/>
</dbReference>
<dbReference type="Proteomes" id="UP000430120">
    <property type="component" value="Unassembled WGS sequence"/>
</dbReference>
<sequence length="230" mass="24339">MSATPPRNTPAATAPVRVWDLPTRLFHWGLLAVVVALFVSGKVGGNAMDWHVRLGLGAGVLVVFRLAWGLVGGRWSRFASFVKGPVTVWRYLRGQLPVPAGHNPLGALSVLALLAVLALQVATGLVADDEIATVGPLNALVPEDWASWGTRWHKGPGQTLLLVLVGLHVAAILFHRLVKRHDLVRPMLTGDQALPADTPPSRDSALTRLAALGLLGLCAAGAVWVSRLGG</sequence>
<dbReference type="GO" id="GO:0020037">
    <property type="term" value="F:heme binding"/>
    <property type="evidence" value="ECO:0007669"/>
    <property type="project" value="TreeGrafter"/>
</dbReference>
<name>A0A643FC56_IDEDE</name>
<dbReference type="GO" id="GO:0005886">
    <property type="term" value="C:plasma membrane"/>
    <property type="evidence" value="ECO:0007669"/>
    <property type="project" value="UniProtKB-SubCell"/>
</dbReference>
<evidence type="ECO:0000256" key="4">
    <source>
        <dbReference type="ARBA" id="ARBA00022989"/>
    </source>
</evidence>
<dbReference type="SUPFAM" id="SSF81342">
    <property type="entry name" value="Transmembrane di-heme cytochromes"/>
    <property type="match status" value="1"/>
</dbReference>
<keyword evidence="9" id="KW-1185">Reference proteome</keyword>
<dbReference type="InterPro" id="IPR011577">
    <property type="entry name" value="Cyt_b561_bac/Ni-Hgenase"/>
</dbReference>
<evidence type="ECO:0000259" key="7">
    <source>
        <dbReference type="Pfam" id="PF01292"/>
    </source>
</evidence>
<accession>A0A643FC56</accession>
<feature type="transmembrane region" description="Helical" evidence="6">
    <location>
        <begin position="52"/>
        <end position="71"/>
    </location>
</feature>
<keyword evidence="4 6" id="KW-1133">Transmembrane helix</keyword>
<evidence type="ECO:0000256" key="6">
    <source>
        <dbReference type="SAM" id="Phobius"/>
    </source>
</evidence>
<dbReference type="InterPro" id="IPR016174">
    <property type="entry name" value="Di-haem_cyt_TM"/>
</dbReference>
<dbReference type="Pfam" id="PF01292">
    <property type="entry name" value="Ni_hydr_CYTB"/>
    <property type="match status" value="1"/>
</dbReference>
<comment type="caution">
    <text evidence="8">The sequence shown here is derived from an EMBL/GenBank/DDBJ whole genome shotgun (WGS) entry which is preliminary data.</text>
</comment>
<keyword evidence="2" id="KW-1003">Cell membrane</keyword>
<dbReference type="GO" id="GO:0022904">
    <property type="term" value="P:respiratory electron transport chain"/>
    <property type="evidence" value="ECO:0007669"/>
    <property type="project" value="InterPro"/>
</dbReference>
<dbReference type="OrthoDB" id="196472at2"/>
<evidence type="ECO:0000256" key="3">
    <source>
        <dbReference type="ARBA" id="ARBA00022692"/>
    </source>
</evidence>
<evidence type="ECO:0000313" key="8">
    <source>
        <dbReference type="EMBL" id="KAB0582464.1"/>
    </source>
</evidence>
<feature type="transmembrane region" description="Helical" evidence="6">
    <location>
        <begin position="25"/>
        <end position="45"/>
    </location>
</feature>
<dbReference type="Gene3D" id="1.20.950.20">
    <property type="entry name" value="Transmembrane di-heme cytochromes, Chain C"/>
    <property type="match status" value="1"/>
</dbReference>
<evidence type="ECO:0000256" key="1">
    <source>
        <dbReference type="ARBA" id="ARBA00004651"/>
    </source>
</evidence>
<dbReference type="PANTHER" id="PTHR30485">
    <property type="entry name" value="NI/FE-HYDROGENASE 1 B-TYPE CYTOCHROME SUBUNIT"/>
    <property type="match status" value="1"/>
</dbReference>
<feature type="transmembrane region" description="Helical" evidence="6">
    <location>
        <begin position="105"/>
        <end position="127"/>
    </location>
</feature>
<dbReference type="AlphaFoldDB" id="A0A643FC56"/>
<evidence type="ECO:0000313" key="9">
    <source>
        <dbReference type="Proteomes" id="UP000430120"/>
    </source>
</evidence>
<protein>
    <submittedName>
        <fullName evidence="8">Cytochrome B</fullName>
    </submittedName>
</protein>
<organism evidence="8 9">
    <name type="scientific">Ideonella dechloratans</name>
    <dbReference type="NCBI Taxonomy" id="36863"/>
    <lineage>
        <taxon>Bacteria</taxon>
        <taxon>Pseudomonadati</taxon>
        <taxon>Pseudomonadota</taxon>
        <taxon>Betaproteobacteria</taxon>
        <taxon>Burkholderiales</taxon>
        <taxon>Sphaerotilaceae</taxon>
        <taxon>Ideonella</taxon>
    </lineage>
</organism>
<dbReference type="GO" id="GO:0009055">
    <property type="term" value="F:electron transfer activity"/>
    <property type="evidence" value="ECO:0007669"/>
    <property type="project" value="InterPro"/>
</dbReference>
<keyword evidence="3 6" id="KW-0812">Transmembrane</keyword>
<dbReference type="PANTHER" id="PTHR30485:SF2">
    <property type="entry name" value="BLL0597 PROTEIN"/>
    <property type="match status" value="1"/>
</dbReference>
<feature type="transmembrane region" description="Helical" evidence="6">
    <location>
        <begin position="205"/>
        <end position="225"/>
    </location>
</feature>
<proteinExistence type="predicted"/>
<dbReference type="InterPro" id="IPR051542">
    <property type="entry name" value="Hydrogenase_cytochrome"/>
</dbReference>
<evidence type="ECO:0000256" key="2">
    <source>
        <dbReference type="ARBA" id="ARBA00022475"/>
    </source>
</evidence>
<gene>
    <name evidence="8" type="ORF">F7Q92_10425</name>
</gene>
<comment type="subcellular location">
    <subcellularLocation>
        <location evidence="1">Cell membrane</location>
        <topology evidence="1">Multi-pass membrane protein</topology>
    </subcellularLocation>
</comment>
<reference evidence="8 9" key="1">
    <citation type="submission" date="2019-09" db="EMBL/GenBank/DDBJ databases">
        <title>Draft genome sequences of 48 bacterial type strains from the CCUG.</title>
        <authorList>
            <person name="Tunovic T."/>
            <person name="Pineiro-Iglesias B."/>
            <person name="Unosson C."/>
            <person name="Inganas E."/>
            <person name="Ohlen M."/>
            <person name="Cardew S."/>
            <person name="Jensie-Markopoulos S."/>
            <person name="Salva-Serra F."/>
            <person name="Jaen-Luchoro D."/>
            <person name="Karlsson R."/>
            <person name="Svensson-Stadler L."/>
            <person name="Chun J."/>
            <person name="Moore E."/>
        </authorList>
    </citation>
    <scope>NUCLEOTIDE SEQUENCE [LARGE SCALE GENOMIC DNA]</scope>
    <source>
        <strain evidence="8 9">CCUG 30977</strain>
    </source>
</reference>
<feature type="transmembrane region" description="Helical" evidence="6">
    <location>
        <begin position="160"/>
        <end position="178"/>
    </location>
</feature>
<evidence type="ECO:0000256" key="5">
    <source>
        <dbReference type="ARBA" id="ARBA00023136"/>
    </source>
</evidence>
<dbReference type="EMBL" id="VZPB01000021">
    <property type="protein sequence ID" value="KAB0582464.1"/>
    <property type="molecule type" value="Genomic_DNA"/>
</dbReference>